<dbReference type="GO" id="GO:0070181">
    <property type="term" value="F:small ribosomal subunit rRNA binding"/>
    <property type="evidence" value="ECO:0007669"/>
    <property type="project" value="TreeGrafter"/>
</dbReference>
<proteinExistence type="inferred from homology"/>
<dbReference type="HAMAP" id="MF_00360">
    <property type="entry name" value="Ribosomal_bS6"/>
    <property type="match status" value="1"/>
</dbReference>
<evidence type="ECO:0000313" key="5">
    <source>
        <dbReference type="Proteomes" id="UP000229317"/>
    </source>
</evidence>
<dbReference type="GO" id="GO:0005737">
    <property type="term" value="C:cytoplasm"/>
    <property type="evidence" value="ECO:0007669"/>
    <property type="project" value="UniProtKB-ARBA"/>
</dbReference>
<dbReference type="Gene3D" id="3.30.70.60">
    <property type="match status" value="1"/>
</dbReference>
<keyword evidence="3 4" id="KW-0689">Ribosomal protein</keyword>
<evidence type="ECO:0000256" key="3">
    <source>
        <dbReference type="HAMAP-Rule" id="MF_00360"/>
    </source>
</evidence>
<name>A0A2H0KTA5_9BACT</name>
<dbReference type="NCBIfam" id="TIGR00166">
    <property type="entry name" value="S6"/>
    <property type="match status" value="1"/>
</dbReference>
<protein>
    <recommendedName>
        <fullName evidence="2 3">Small ribosomal subunit protein bS6</fullName>
    </recommendedName>
</protein>
<comment type="function">
    <text evidence="3">Binds together with bS18 to 16S ribosomal RNA.</text>
</comment>
<dbReference type="GO" id="GO:0003735">
    <property type="term" value="F:structural constituent of ribosome"/>
    <property type="evidence" value="ECO:0007669"/>
    <property type="project" value="InterPro"/>
</dbReference>
<sequence>MYELTYIVNPNLSDEQIAAQTNKVRSFINELAGEVKNEKLWEKRRLAYPIKKQGYGFYVTAEFNIEPQNIIELDKKIKLEQNILRHLLITKEKIKEPHRRIIMPKPAREKIGIGPRPETLPPEEKVKIEELDKKLEEILEE</sequence>
<dbReference type="CDD" id="cd00473">
    <property type="entry name" value="bS6"/>
    <property type="match status" value="1"/>
</dbReference>
<dbReference type="GO" id="GO:0005840">
    <property type="term" value="C:ribosome"/>
    <property type="evidence" value="ECO:0007669"/>
    <property type="project" value="UniProtKB-KW"/>
</dbReference>
<evidence type="ECO:0000313" key="4">
    <source>
        <dbReference type="EMBL" id="PIQ75388.1"/>
    </source>
</evidence>
<dbReference type="AlphaFoldDB" id="A0A2H0KTA5"/>
<keyword evidence="3" id="KW-0694">RNA-binding</keyword>
<keyword evidence="3" id="KW-0699">rRNA-binding</keyword>
<gene>
    <name evidence="3 4" type="primary">rpsF</name>
    <name evidence="4" type="ORF">COV84_01490</name>
</gene>
<dbReference type="SUPFAM" id="SSF54995">
    <property type="entry name" value="Ribosomal protein S6"/>
    <property type="match status" value="1"/>
</dbReference>
<dbReference type="InterPro" id="IPR020814">
    <property type="entry name" value="Ribosomal_S6_plastid/chlpt"/>
</dbReference>
<evidence type="ECO:0000256" key="2">
    <source>
        <dbReference type="ARBA" id="ARBA00035294"/>
    </source>
</evidence>
<dbReference type="InterPro" id="IPR014717">
    <property type="entry name" value="Transl_elong_EF1B/ribsomal_bS6"/>
</dbReference>
<reference evidence="4 5" key="1">
    <citation type="submission" date="2017-09" db="EMBL/GenBank/DDBJ databases">
        <title>Depth-based differentiation of microbial function through sediment-hosted aquifers and enrichment of novel symbionts in the deep terrestrial subsurface.</title>
        <authorList>
            <person name="Probst A.J."/>
            <person name="Ladd B."/>
            <person name="Jarett J.K."/>
            <person name="Geller-Mcgrath D.E."/>
            <person name="Sieber C.M."/>
            <person name="Emerson J.B."/>
            <person name="Anantharaman K."/>
            <person name="Thomas B.C."/>
            <person name="Malmstrom R."/>
            <person name="Stieglmeier M."/>
            <person name="Klingl A."/>
            <person name="Woyke T."/>
            <person name="Ryan C.M."/>
            <person name="Banfield J.F."/>
        </authorList>
    </citation>
    <scope>NUCLEOTIDE SEQUENCE [LARGE SCALE GENOMIC DNA]</scope>
    <source>
        <strain evidence="4">CG11_big_fil_rev_8_21_14_0_20_40_15</strain>
    </source>
</reference>
<keyword evidence="3" id="KW-0687">Ribonucleoprotein</keyword>
<dbReference type="PANTHER" id="PTHR21011">
    <property type="entry name" value="MITOCHONDRIAL 28S RIBOSOMAL PROTEIN S6"/>
    <property type="match status" value="1"/>
</dbReference>
<dbReference type="InterPro" id="IPR035980">
    <property type="entry name" value="Ribosomal_bS6_sf"/>
</dbReference>
<comment type="caution">
    <text evidence="4">The sequence shown here is derived from an EMBL/GenBank/DDBJ whole genome shotgun (WGS) entry which is preliminary data.</text>
</comment>
<dbReference type="Pfam" id="PF01250">
    <property type="entry name" value="Ribosomal_S6"/>
    <property type="match status" value="1"/>
</dbReference>
<accession>A0A2H0KTA5</accession>
<dbReference type="EMBL" id="PCVO01000022">
    <property type="protein sequence ID" value="PIQ75388.1"/>
    <property type="molecule type" value="Genomic_DNA"/>
</dbReference>
<dbReference type="Proteomes" id="UP000229317">
    <property type="component" value="Unassembled WGS sequence"/>
</dbReference>
<evidence type="ECO:0000256" key="1">
    <source>
        <dbReference type="ARBA" id="ARBA00009512"/>
    </source>
</evidence>
<dbReference type="GO" id="GO:0006412">
    <property type="term" value="P:translation"/>
    <property type="evidence" value="ECO:0007669"/>
    <property type="project" value="UniProtKB-UniRule"/>
</dbReference>
<organism evidence="4 5">
    <name type="scientific">Candidatus Portnoybacteria bacterium CG11_big_fil_rev_8_21_14_0_20_40_15</name>
    <dbReference type="NCBI Taxonomy" id="1974817"/>
    <lineage>
        <taxon>Bacteria</taxon>
        <taxon>Candidatus Portnoyibacteriota</taxon>
    </lineage>
</organism>
<dbReference type="PANTHER" id="PTHR21011:SF1">
    <property type="entry name" value="SMALL RIBOSOMAL SUBUNIT PROTEIN BS6M"/>
    <property type="match status" value="1"/>
</dbReference>
<dbReference type="GO" id="GO:1990904">
    <property type="term" value="C:ribonucleoprotein complex"/>
    <property type="evidence" value="ECO:0007669"/>
    <property type="project" value="UniProtKB-KW"/>
</dbReference>
<dbReference type="InterPro" id="IPR000529">
    <property type="entry name" value="Ribosomal_bS6"/>
</dbReference>
<comment type="similarity">
    <text evidence="1 3">Belongs to the bacterial ribosomal protein bS6 family.</text>
</comment>